<dbReference type="PANTHER" id="PTHR42803:SF1">
    <property type="entry name" value="BROAD-SPECIFICITY LINEAR ACYL-COA DEHYDROGENASE FADE5"/>
    <property type="match status" value="1"/>
</dbReference>
<feature type="domain" description="Acyl-CoA dehydrogenase/oxidase N-terminal" evidence="8">
    <location>
        <begin position="39"/>
        <end position="151"/>
    </location>
</feature>
<evidence type="ECO:0000256" key="1">
    <source>
        <dbReference type="ARBA" id="ARBA00001974"/>
    </source>
</evidence>
<comment type="cofactor">
    <cofactor evidence="1 5">
        <name>FAD</name>
        <dbReference type="ChEBI" id="CHEBI:57692"/>
    </cofactor>
</comment>
<evidence type="ECO:0000256" key="4">
    <source>
        <dbReference type="ARBA" id="ARBA00022827"/>
    </source>
</evidence>
<dbReference type="SUPFAM" id="SSF56645">
    <property type="entry name" value="Acyl-CoA dehydrogenase NM domain-like"/>
    <property type="match status" value="1"/>
</dbReference>
<proteinExistence type="inferred from homology"/>
<dbReference type="PANTHER" id="PTHR42803">
    <property type="entry name" value="ACYL-COA DEHYDROGENASE"/>
    <property type="match status" value="1"/>
</dbReference>
<evidence type="ECO:0000313" key="9">
    <source>
        <dbReference type="EMBL" id="MCX2725595.1"/>
    </source>
</evidence>
<dbReference type="Gene3D" id="1.20.140.10">
    <property type="entry name" value="Butyryl-CoA Dehydrogenase, subunit A, domain 3"/>
    <property type="match status" value="1"/>
</dbReference>
<dbReference type="InterPro" id="IPR009100">
    <property type="entry name" value="AcylCoA_DH/oxidase_NM_dom_sf"/>
</dbReference>
<organism evidence="9 10">
    <name type="scientific">Roseibium salinum</name>
    <dbReference type="NCBI Taxonomy" id="1604349"/>
    <lineage>
        <taxon>Bacteria</taxon>
        <taxon>Pseudomonadati</taxon>
        <taxon>Pseudomonadota</taxon>
        <taxon>Alphaproteobacteria</taxon>
        <taxon>Hyphomicrobiales</taxon>
        <taxon>Stappiaceae</taxon>
        <taxon>Roseibium</taxon>
    </lineage>
</organism>
<dbReference type="Gene3D" id="2.40.110.10">
    <property type="entry name" value="Butyryl-CoA Dehydrogenase, subunit A, domain 2"/>
    <property type="match status" value="1"/>
</dbReference>
<dbReference type="Gene3D" id="1.10.540.10">
    <property type="entry name" value="Acyl-CoA dehydrogenase/oxidase, N-terminal domain"/>
    <property type="match status" value="1"/>
</dbReference>
<dbReference type="SUPFAM" id="SSF47203">
    <property type="entry name" value="Acyl-CoA dehydrogenase C-terminal domain-like"/>
    <property type="match status" value="1"/>
</dbReference>
<keyword evidence="10" id="KW-1185">Reference proteome</keyword>
<feature type="domain" description="Acyl-CoA dehydrogenase/oxidase C-terminal" evidence="6">
    <location>
        <begin position="267"/>
        <end position="424"/>
    </location>
</feature>
<reference evidence="9 10" key="1">
    <citation type="journal article" date="2016" name="Int. J. Syst. Evol. Microbiol.">
        <title>Labrenzia salina sp. nov., isolated from the rhizosphere of the halophyte Arthrocnemum macrostachyum.</title>
        <authorList>
            <person name="Camacho M."/>
            <person name="Redondo-Gomez S."/>
            <person name="Rodriguez-Llorente I."/>
            <person name="Rohde M."/>
            <person name="Sproer C."/>
            <person name="Schumann P."/>
            <person name="Klenk H.P."/>
            <person name="Montero-Calasanz M.D.C."/>
        </authorList>
    </citation>
    <scope>NUCLEOTIDE SEQUENCE [LARGE SCALE GENOMIC DNA]</scope>
    <source>
        <strain evidence="9 10">DSM 29163</strain>
    </source>
</reference>
<gene>
    <name evidence="9" type="ORF">ON753_25095</name>
</gene>
<evidence type="ECO:0000256" key="2">
    <source>
        <dbReference type="ARBA" id="ARBA00009347"/>
    </source>
</evidence>
<dbReference type="EMBL" id="JAPEVI010000003">
    <property type="protein sequence ID" value="MCX2725595.1"/>
    <property type="molecule type" value="Genomic_DNA"/>
</dbReference>
<keyword evidence="5" id="KW-0560">Oxidoreductase</keyword>
<dbReference type="InterPro" id="IPR009075">
    <property type="entry name" value="AcylCo_DH/oxidase_C"/>
</dbReference>
<protein>
    <submittedName>
        <fullName evidence="9">Acyl-CoA dehydrogenase family protein</fullName>
    </submittedName>
</protein>
<dbReference type="RefSeq" id="WP_265966657.1">
    <property type="nucleotide sequence ID" value="NZ_JAPEVI010000003.1"/>
</dbReference>
<dbReference type="InterPro" id="IPR006091">
    <property type="entry name" value="Acyl-CoA_Oxase/DH_mid-dom"/>
</dbReference>
<evidence type="ECO:0000256" key="3">
    <source>
        <dbReference type="ARBA" id="ARBA00022630"/>
    </source>
</evidence>
<evidence type="ECO:0000259" key="7">
    <source>
        <dbReference type="Pfam" id="PF02770"/>
    </source>
</evidence>
<feature type="domain" description="Acyl-CoA oxidase/dehydrogenase middle" evidence="7">
    <location>
        <begin position="156"/>
        <end position="256"/>
    </location>
</feature>
<comment type="similarity">
    <text evidence="2 5">Belongs to the acyl-CoA dehydrogenase family.</text>
</comment>
<dbReference type="InterPro" id="IPR013786">
    <property type="entry name" value="AcylCoA_DH/ox_N"/>
</dbReference>
<evidence type="ECO:0000259" key="8">
    <source>
        <dbReference type="Pfam" id="PF02771"/>
    </source>
</evidence>
<accession>A0ABT3R8H0</accession>
<dbReference type="InterPro" id="IPR052166">
    <property type="entry name" value="Diverse_Acyl-CoA_DH"/>
</dbReference>
<dbReference type="InterPro" id="IPR036250">
    <property type="entry name" value="AcylCo_DH-like_C"/>
</dbReference>
<sequence>MKPFSAPLDDILFSLTHVAGAADLPHWDAELAAEIGGHFAAFAEEQLAPLNEPGDRQGCRLEDGRVYMPDGFREAYQVYAEQGWPGLTVPEDHGGQGLDAVVQAIVSEIFSGANHSLQMVAGLVPGAVSTLLAFGTGGQQQRHIASLASGEALATMCLTEPEAGSDLSRIRCRAEQADSGWRITGEKIFISGGDQDISARILHLVLARTSDDGVKGLSLFLCPSHRADGSRNAVSVTRIEEKMGLHASPTCQLNFDGAEAELIGEAGAGLKAMFTLMNHARIDVALQGVAHAARAFDIALSYAGERVQGRGPDGKPVTLDRHADVQRMLDEIDALALGGRAMAHLALVTLEAGSDPDLAEFLKPVAKVYCTEAGMRASETAMQVLGGYGYLREYGLEQAYRDVRITAIYEGANGIHERNLVTRLLPGAPGRAFEAFLLLECGSGNGRLAEWVAEWRHERDLVLASPDPASMAHDFMRMTVRVLLECLWTRMADKADFHRDPKRIRRLAEKMLNARAG</sequence>
<dbReference type="Proteomes" id="UP001300261">
    <property type="component" value="Unassembled WGS sequence"/>
</dbReference>
<dbReference type="InterPro" id="IPR037069">
    <property type="entry name" value="AcylCoA_DH/ox_N_sf"/>
</dbReference>
<comment type="caution">
    <text evidence="9">The sequence shown here is derived from an EMBL/GenBank/DDBJ whole genome shotgun (WGS) entry which is preliminary data.</text>
</comment>
<dbReference type="InterPro" id="IPR046373">
    <property type="entry name" value="Acyl-CoA_Oxase/DH_mid-dom_sf"/>
</dbReference>
<dbReference type="Pfam" id="PF00441">
    <property type="entry name" value="Acyl-CoA_dh_1"/>
    <property type="match status" value="1"/>
</dbReference>
<evidence type="ECO:0000259" key="6">
    <source>
        <dbReference type="Pfam" id="PF00441"/>
    </source>
</evidence>
<evidence type="ECO:0000256" key="5">
    <source>
        <dbReference type="RuleBase" id="RU362125"/>
    </source>
</evidence>
<keyword evidence="4 5" id="KW-0274">FAD</keyword>
<dbReference type="Pfam" id="PF02771">
    <property type="entry name" value="Acyl-CoA_dh_N"/>
    <property type="match status" value="1"/>
</dbReference>
<evidence type="ECO:0000313" key="10">
    <source>
        <dbReference type="Proteomes" id="UP001300261"/>
    </source>
</evidence>
<name>A0ABT3R8H0_9HYPH</name>
<keyword evidence="3 5" id="KW-0285">Flavoprotein</keyword>
<dbReference type="Pfam" id="PF02770">
    <property type="entry name" value="Acyl-CoA_dh_M"/>
    <property type="match status" value="1"/>
</dbReference>